<dbReference type="Proteomes" id="UP000789396">
    <property type="component" value="Unassembled WGS sequence"/>
</dbReference>
<dbReference type="EMBL" id="CAJVPZ010000337">
    <property type="protein sequence ID" value="CAG8461419.1"/>
    <property type="molecule type" value="Genomic_DNA"/>
</dbReference>
<name>A0A9N8VNJ4_9GLOM</name>
<keyword evidence="3" id="KW-1185">Reference proteome</keyword>
<feature type="coiled-coil region" evidence="1">
    <location>
        <begin position="66"/>
        <end position="100"/>
    </location>
</feature>
<evidence type="ECO:0000313" key="2">
    <source>
        <dbReference type="EMBL" id="CAG8461419.1"/>
    </source>
</evidence>
<comment type="caution">
    <text evidence="2">The sequence shown here is derived from an EMBL/GenBank/DDBJ whole genome shotgun (WGS) entry which is preliminary data.</text>
</comment>
<evidence type="ECO:0000256" key="1">
    <source>
        <dbReference type="SAM" id="Coils"/>
    </source>
</evidence>
<reference evidence="2" key="1">
    <citation type="submission" date="2021-06" db="EMBL/GenBank/DDBJ databases">
        <authorList>
            <person name="Kallberg Y."/>
            <person name="Tangrot J."/>
            <person name="Rosling A."/>
        </authorList>
    </citation>
    <scope>NUCLEOTIDE SEQUENCE</scope>
    <source>
        <strain evidence="2">IN212</strain>
    </source>
</reference>
<feature type="non-terminal residue" evidence="2">
    <location>
        <position position="123"/>
    </location>
</feature>
<proteinExistence type="predicted"/>
<organism evidence="2 3">
    <name type="scientific">Racocetra fulgida</name>
    <dbReference type="NCBI Taxonomy" id="60492"/>
    <lineage>
        <taxon>Eukaryota</taxon>
        <taxon>Fungi</taxon>
        <taxon>Fungi incertae sedis</taxon>
        <taxon>Mucoromycota</taxon>
        <taxon>Glomeromycotina</taxon>
        <taxon>Glomeromycetes</taxon>
        <taxon>Diversisporales</taxon>
        <taxon>Gigasporaceae</taxon>
        <taxon>Racocetra</taxon>
    </lineage>
</organism>
<dbReference type="AlphaFoldDB" id="A0A9N8VNJ4"/>
<evidence type="ECO:0000313" key="3">
    <source>
        <dbReference type="Proteomes" id="UP000789396"/>
    </source>
</evidence>
<protein>
    <submittedName>
        <fullName evidence="2">10236_t:CDS:1</fullName>
    </submittedName>
</protein>
<gene>
    <name evidence="2" type="ORF">RFULGI_LOCUS701</name>
</gene>
<keyword evidence="1" id="KW-0175">Coiled coil</keyword>
<sequence>MQIITKVEETNQQSVQKAIQASDLESQIETSRDCDKLKDLNQCMLLCYDLEQYELKNSPGSRIQAIKKSNKSKKEIKKRQEKLEKDLEFKEQEIGIAIKRRAIAIHCIKVLKSYPDNGSDIQK</sequence>
<accession>A0A9N8VNJ4</accession>